<protein>
    <recommendedName>
        <fullName evidence="3">HECT-type E3 ubiquitin transferase</fullName>
        <ecNumber evidence="3">2.3.2.26</ecNumber>
    </recommendedName>
</protein>
<feature type="compositionally biased region" description="Basic and acidic residues" evidence="7">
    <location>
        <begin position="497"/>
        <end position="520"/>
    </location>
</feature>
<feature type="region of interest" description="Disordered" evidence="7">
    <location>
        <begin position="721"/>
        <end position="744"/>
    </location>
</feature>
<dbReference type="Gene3D" id="3.90.1750.10">
    <property type="entry name" value="Hect, E3 ligase catalytic domains"/>
    <property type="match status" value="1"/>
</dbReference>
<dbReference type="InterPro" id="IPR011989">
    <property type="entry name" value="ARM-like"/>
</dbReference>
<gene>
    <name evidence="9" type="ORF">MKK02DRAFT_34358</name>
</gene>
<feature type="compositionally biased region" description="Low complexity" evidence="7">
    <location>
        <begin position="1053"/>
        <end position="1063"/>
    </location>
</feature>
<sequence length="1817" mass="194549">MEGDDSQWVDERAGPSRSRLSEDEDDNMQGSEHDDEDDDDEDGSENEEMPPPPASGPGRTAYERLARLAGESGMHLDEATAMALFGGDFRNFGGMSTGMSSRFKRLKNNLRSKNISTRLSALRECSELLLVSNEDTLGGTFSTNTFATEFIAILKGQPNIDENGEDAGPSNVEEMDEDAQLAAALAMSTGGAMPAGFGGDNEEEMECQLVACRCLAHLMEALPGTGHTLVHLGAVPVLCSKLNEIAYIELAEQTLSTMEKISAEYPAAIVREGGLGALLNYLPFFSTNVQRTALTAAANCCRDIASEHYSKVKEVFSILRDTLTQADQRLVEQATLAVVRTMEAYRHNTSHLEGLLDLPTVVAINSLLLPSGGSPLVSPATYTHLLRTLTSSARCSATVTIAFLEAGMTNTVYQILTGVLPPSDNSAEQGESTGGQGLAGGVADMAVLQNLAHRPKDQVEETLALICELLPPTPRDGVFDSKAYSEKGLSRMKRKGDKPEKPEKTTRRSSRTAEKEKADTEAIIGAEFDLPAAAAGPSTVLSTQSTPGAHLSALTSALNASGMSQATKDALLKQKRDAETQTEQRLKLLSEHPQLIGRFIQSIVPVLVDVYAASVAARVRTKVLTGLVKAIAFGGSDHLRATLQSVPMASFLGAIISSKDNPYFVLCALQLVELLVVKLKDIYQTSFMREGVVFEIEALAKQEPSTVKAAREKEQAALNAAVKTEPGESSSPAPIPVAGPSTGPGRTASITHILEDLKPLFGSSGLPESFGAILAEHARPDPNSPHRHGLVNPLDVNIFRARVIVAKKLFEVGGDHHSAAVEVLEKLADQVKSILAPAASDGELRDALGDIASNFASVDRSLSSFELLKSGLIDGLLDYVEVDGTVNSEDRRSLLFEVFSDTAISSPSPLVMLVRRLHESLGRLENFEVEAAFNGISDSSRPSSYNLGRTMRIRLQAEDGQDVPKQAIAPMQALHDFLRPRVADPNYMAHSAGGLFGAAGFGGMGIPRGGAGGPGGSGLGSSASRILSALGGVPHPGGSSAAAALGGFGAPGPSGIASSAPESGRMEPPAPASAPKPIEAPKRRRSARLSAAQTGADAIDEDAPGPSASAAPAPAAAQIQALSSSAPEASMFPAMPMDLDFDDDYSDEYEEEVFEEDMEEELIRPTEKVVNMSVAPDGSRVEAKTPEGTRVATPSQAALASQAGPSAGTPRSASYAGAVKTAPVDWHLEFSLGGQPVSLEDTIYGAVHKSRGGPASLGGVHGAAVVLRFKKVDGPATKAPADAPSPPTATGTTLPSAFEPDAPTSKILRLLRVLHNLVMEETAVRDDGKVDRSLFVNNKLTAKLGRQLEEIMIIASNCLPEWAIELPKHFSFLFPFETRYSFLQATSFGYGRLIARYQAAQLARSAGSNHRRDDLSHLSRIVRQKVRISRSQLLESAAKVLELYGTSNGILEVEYFDEIGTGLGPTLEFYSLASKEFARRTLKLWRDEDETKPGAYVFHPKGLYPSPAGPAEESSSTPGSKMAWFKTIGLFAGRALLDSRIIDINLNKVFLRLILGQPVKKNIATLKLVDPTIARSMERLQAYAEARKEIEAMALPTPAKRNKLNSLSVNGAKLRDLSLDFTLPGYDIELKPGGSAIDVDDSNLEEFLELVLEQTLGAGVTQQAQAFKEGFSMIFPIKDMRIFAPEELGLLIGNADEDWSRETIEHAIKADHGYTLESRAVQNLVEVMAGYDKEERRQFLQFITGAPKLPIGGFRGLTPPFTVVRKPHEAPFRADDYLPSVMTCAQYLKMPDYTSKEALDKQLRRAILDGGGSFHLS</sequence>
<dbReference type="Gene3D" id="1.25.10.10">
    <property type="entry name" value="Leucine-rich Repeat Variant"/>
    <property type="match status" value="1"/>
</dbReference>
<dbReference type="InterPro" id="IPR035983">
    <property type="entry name" value="Hect_E3_ubiquitin_ligase"/>
</dbReference>
<evidence type="ECO:0000313" key="10">
    <source>
        <dbReference type="Proteomes" id="UP001164286"/>
    </source>
</evidence>
<dbReference type="GO" id="GO:0000209">
    <property type="term" value="P:protein polyubiquitination"/>
    <property type="evidence" value="ECO:0007669"/>
    <property type="project" value="TreeGrafter"/>
</dbReference>
<feature type="domain" description="HECT" evidence="8">
    <location>
        <begin position="1464"/>
        <end position="1817"/>
    </location>
</feature>
<accession>A0AA38LV93</accession>
<dbReference type="InterPro" id="IPR016024">
    <property type="entry name" value="ARM-type_fold"/>
</dbReference>
<feature type="compositionally biased region" description="Low complexity" evidence="7">
    <location>
        <begin position="1104"/>
        <end position="1116"/>
    </location>
</feature>
<evidence type="ECO:0000313" key="9">
    <source>
        <dbReference type="EMBL" id="KAI9634936.1"/>
    </source>
</evidence>
<organism evidence="9 10">
    <name type="scientific">Dioszegia hungarica</name>
    <dbReference type="NCBI Taxonomy" id="4972"/>
    <lineage>
        <taxon>Eukaryota</taxon>
        <taxon>Fungi</taxon>
        <taxon>Dikarya</taxon>
        <taxon>Basidiomycota</taxon>
        <taxon>Agaricomycotina</taxon>
        <taxon>Tremellomycetes</taxon>
        <taxon>Tremellales</taxon>
        <taxon>Bulleribasidiaceae</taxon>
        <taxon>Dioszegia</taxon>
    </lineage>
</organism>
<dbReference type="EC" id="2.3.2.26" evidence="3"/>
<feature type="compositionally biased region" description="Acidic residues" evidence="7">
    <location>
        <begin position="22"/>
        <end position="48"/>
    </location>
</feature>
<evidence type="ECO:0000256" key="7">
    <source>
        <dbReference type="SAM" id="MobiDB-lite"/>
    </source>
</evidence>
<evidence type="ECO:0000256" key="4">
    <source>
        <dbReference type="ARBA" id="ARBA00022679"/>
    </source>
</evidence>
<evidence type="ECO:0000256" key="3">
    <source>
        <dbReference type="ARBA" id="ARBA00012485"/>
    </source>
</evidence>
<dbReference type="PROSITE" id="PS50237">
    <property type="entry name" value="HECT"/>
    <property type="match status" value="1"/>
</dbReference>
<dbReference type="PANTHER" id="PTHR45670:SF1">
    <property type="entry name" value="E3 UBIQUITIN-PROTEIN LIGASE HECTD1"/>
    <property type="match status" value="1"/>
</dbReference>
<comment type="caution">
    <text evidence="9">The sequence shown here is derived from an EMBL/GenBank/DDBJ whole genome shotgun (WGS) entry which is preliminary data.</text>
</comment>
<dbReference type="SUPFAM" id="SSF48371">
    <property type="entry name" value="ARM repeat"/>
    <property type="match status" value="1"/>
</dbReference>
<dbReference type="Proteomes" id="UP001164286">
    <property type="component" value="Unassembled WGS sequence"/>
</dbReference>
<keyword evidence="4" id="KW-0808">Transferase</keyword>
<dbReference type="PANTHER" id="PTHR45670">
    <property type="entry name" value="E3 UBIQUITIN-PROTEIN LIGASE TRIP12"/>
    <property type="match status" value="1"/>
</dbReference>
<comment type="catalytic activity">
    <reaction evidence="1">
        <text>S-ubiquitinyl-[E2 ubiquitin-conjugating enzyme]-L-cysteine + [acceptor protein]-L-lysine = [E2 ubiquitin-conjugating enzyme]-L-cysteine + N(6)-ubiquitinyl-[acceptor protein]-L-lysine.</text>
        <dbReference type="EC" id="2.3.2.26"/>
    </reaction>
</comment>
<dbReference type="Gene3D" id="3.30.2410.10">
    <property type="entry name" value="Hect, E3 ligase catalytic domain"/>
    <property type="match status" value="1"/>
</dbReference>
<keyword evidence="10" id="KW-1185">Reference proteome</keyword>
<proteinExistence type="inferred from homology"/>
<dbReference type="GO" id="GO:0016607">
    <property type="term" value="C:nuclear speck"/>
    <property type="evidence" value="ECO:0007669"/>
    <property type="project" value="TreeGrafter"/>
</dbReference>
<feature type="region of interest" description="Disordered" evidence="7">
    <location>
        <begin position="1"/>
        <end position="60"/>
    </location>
</feature>
<name>A0AA38LV93_9TREE</name>
<feature type="region of interest" description="Disordered" evidence="7">
    <location>
        <begin position="1053"/>
        <end position="1116"/>
    </location>
</feature>
<reference evidence="9" key="1">
    <citation type="journal article" date="2022" name="G3 (Bethesda)">
        <title>High quality genome of the basidiomycete yeast Dioszegia hungarica PDD-24b-2 isolated from cloud water.</title>
        <authorList>
            <person name="Jarrige D."/>
            <person name="Haridas S."/>
            <person name="Bleykasten-Grosshans C."/>
            <person name="Joly M."/>
            <person name="Nadalig T."/>
            <person name="Sancelme M."/>
            <person name="Vuilleumier S."/>
            <person name="Grigoriev I.V."/>
            <person name="Amato P."/>
            <person name="Bringel F."/>
        </authorList>
    </citation>
    <scope>NUCLEOTIDE SEQUENCE</scope>
    <source>
        <strain evidence="9">PDD-24b-2</strain>
    </source>
</reference>
<dbReference type="RefSeq" id="XP_052944713.1">
    <property type="nucleotide sequence ID" value="XM_053088919.1"/>
</dbReference>
<feature type="region of interest" description="Disordered" evidence="7">
    <location>
        <begin position="1175"/>
        <end position="1213"/>
    </location>
</feature>
<comment type="similarity">
    <text evidence="2">Belongs to the UPL family. K-HECT subfamily.</text>
</comment>
<dbReference type="Pfam" id="PF25579">
    <property type="entry name" value="TPR_TRIP12_N"/>
    <property type="match status" value="1"/>
</dbReference>
<dbReference type="SMART" id="SM00119">
    <property type="entry name" value="HECTc"/>
    <property type="match status" value="1"/>
</dbReference>
<evidence type="ECO:0000256" key="2">
    <source>
        <dbReference type="ARBA" id="ARBA00006331"/>
    </source>
</evidence>
<evidence type="ECO:0000256" key="1">
    <source>
        <dbReference type="ARBA" id="ARBA00000885"/>
    </source>
</evidence>
<dbReference type="GO" id="GO:0043161">
    <property type="term" value="P:proteasome-mediated ubiquitin-dependent protein catabolic process"/>
    <property type="evidence" value="ECO:0007669"/>
    <property type="project" value="TreeGrafter"/>
</dbReference>
<dbReference type="InterPro" id="IPR045322">
    <property type="entry name" value="HECTD1/TRIP12-like"/>
</dbReference>
<dbReference type="InterPro" id="IPR000569">
    <property type="entry name" value="HECT_dom"/>
</dbReference>
<dbReference type="InterPro" id="IPR057948">
    <property type="entry name" value="TPR_TRIP12_N"/>
</dbReference>
<dbReference type="SUPFAM" id="SSF56204">
    <property type="entry name" value="Hect, E3 ligase catalytic domain"/>
    <property type="match status" value="1"/>
</dbReference>
<evidence type="ECO:0000256" key="5">
    <source>
        <dbReference type="ARBA" id="ARBA00022786"/>
    </source>
</evidence>
<feature type="active site" description="Glycyl thioester intermediate" evidence="6">
    <location>
        <position position="1784"/>
    </location>
</feature>
<dbReference type="EMBL" id="JAKWFO010000006">
    <property type="protein sequence ID" value="KAI9634936.1"/>
    <property type="molecule type" value="Genomic_DNA"/>
</dbReference>
<feature type="region of interest" description="Disordered" evidence="7">
    <location>
        <begin position="477"/>
        <end position="520"/>
    </location>
</feature>
<dbReference type="GO" id="GO:0061630">
    <property type="term" value="F:ubiquitin protein ligase activity"/>
    <property type="evidence" value="ECO:0007669"/>
    <property type="project" value="UniProtKB-EC"/>
</dbReference>
<evidence type="ECO:0000259" key="8">
    <source>
        <dbReference type="PROSITE" id="PS50237"/>
    </source>
</evidence>
<feature type="compositionally biased region" description="Basic and acidic residues" evidence="7">
    <location>
        <begin position="477"/>
        <end position="489"/>
    </location>
</feature>
<dbReference type="Pfam" id="PF00632">
    <property type="entry name" value="HECT"/>
    <property type="match status" value="1"/>
</dbReference>
<evidence type="ECO:0000256" key="6">
    <source>
        <dbReference type="PROSITE-ProRule" id="PRU00104"/>
    </source>
</evidence>
<keyword evidence="5 6" id="KW-0833">Ubl conjugation pathway</keyword>
<feature type="region of interest" description="Disordered" evidence="7">
    <location>
        <begin position="1275"/>
        <end position="1297"/>
    </location>
</feature>
<dbReference type="GeneID" id="77728124"/>